<dbReference type="InterPro" id="IPR003660">
    <property type="entry name" value="HAMP_dom"/>
</dbReference>
<feature type="domain" description="HAMP" evidence="7">
    <location>
        <begin position="325"/>
        <end position="377"/>
    </location>
</feature>
<keyword evidence="2" id="KW-0597">Phosphoprotein</keyword>
<comment type="caution">
    <text evidence="8">The sequence shown here is derived from an EMBL/GenBank/DDBJ whole genome shotgun (WGS) entry which is preliminary data.</text>
</comment>
<dbReference type="PROSITE" id="PS50885">
    <property type="entry name" value="HAMP"/>
    <property type="match status" value="1"/>
</dbReference>
<dbReference type="InterPro" id="IPR036890">
    <property type="entry name" value="HATPase_C_sf"/>
</dbReference>
<dbReference type="EMBL" id="MCGH01000003">
    <property type="protein sequence ID" value="ODM03455.1"/>
    <property type="molecule type" value="Genomic_DNA"/>
</dbReference>
<dbReference type="SUPFAM" id="SSF158472">
    <property type="entry name" value="HAMP domain-like"/>
    <property type="match status" value="1"/>
</dbReference>
<evidence type="ECO:0000256" key="5">
    <source>
        <dbReference type="SAM" id="MobiDB-lite"/>
    </source>
</evidence>
<keyword evidence="4 8" id="KW-0418">Kinase</keyword>
<comment type="subcellular location">
    <subcellularLocation>
        <location evidence="1">Membrane</location>
    </subcellularLocation>
</comment>
<dbReference type="EC" id="2.7.13.3" evidence="8"/>
<dbReference type="Pfam" id="PF02518">
    <property type="entry name" value="HATPase_c"/>
    <property type="match status" value="1"/>
</dbReference>
<keyword evidence="6" id="KW-0472">Membrane</keyword>
<dbReference type="CDD" id="cd06225">
    <property type="entry name" value="HAMP"/>
    <property type="match status" value="1"/>
</dbReference>
<dbReference type="Proteomes" id="UP000094067">
    <property type="component" value="Unassembled WGS sequence"/>
</dbReference>
<dbReference type="PATRIC" id="fig|1432052.4.peg.4715"/>
<gene>
    <name evidence="8" type="ORF">BEI61_04251</name>
</gene>
<dbReference type="PANTHER" id="PTHR34220">
    <property type="entry name" value="SENSOR HISTIDINE KINASE YPDA"/>
    <property type="match status" value="1"/>
</dbReference>
<keyword evidence="6" id="KW-1133">Transmembrane helix</keyword>
<reference evidence="8 9" key="1">
    <citation type="submission" date="2016-07" db="EMBL/GenBank/DDBJ databases">
        <title>Characterization of isolates of Eisenbergiella tayi derived from blood cultures, using whole genome sequencing.</title>
        <authorList>
            <person name="Burdz T."/>
            <person name="Wiebe D."/>
            <person name="Huynh C."/>
            <person name="Bernard K."/>
        </authorList>
    </citation>
    <scope>NUCLEOTIDE SEQUENCE [LARGE SCALE GENOMIC DNA]</scope>
    <source>
        <strain evidence="8 9">NML 110608</strain>
    </source>
</reference>
<accession>A0A1E3A3V7</accession>
<keyword evidence="3 8" id="KW-0808">Transferase</keyword>
<dbReference type="PANTHER" id="PTHR34220:SF7">
    <property type="entry name" value="SENSOR HISTIDINE KINASE YPDA"/>
    <property type="match status" value="1"/>
</dbReference>
<dbReference type="AlphaFoldDB" id="A0A1E3A3V7"/>
<dbReference type="SMART" id="SM00304">
    <property type="entry name" value="HAMP"/>
    <property type="match status" value="1"/>
</dbReference>
<evidence type="ECO:0000313" key="8">
    <source>
        <dbReference type="EMBL" id="ODM03455.1"/>
    </source>
</evidence>
<dbReference type="Pfam" id="PF06580">
    <property type="entry name" value="His_kinase"/>
    <property type="match status" value="1"/>
</dbReference>
<protein>
    <submittedName>
        <fullName evidence="8">Putative sensor-like histidine kinase</fullName>
        <ecNumber evidence="8">2.7.13.3</ecNumber>
    </submittedName>
</protein>
<evidence type="ECO:0000256" key="4">
    <source>
        <dbReference type="ARBA" id="ARBA00022777"/>
    </source>
</evidence>
<dbReference type="InterPro" id="IPR050640">
    <property type="entry name" value="Bact_2-comp_sensor_kinase"/>
</dbReference>
<dbReference type="GO" id="GO:0000155">
    <property type="term" value="F:phosphorelay sensor kinase activity"/>
    <property type="evidence" value="ECO:0007669"/>
    <property type="project" value="InterPro"/>
</dbReference>
<feature type="transmembrane region" description="Helical" evidence="6">
    <location>
        <begin position="21"/>
        <end position="42"/>
    </location>
</feature>
<evidence type="ECO:0000256" key="2">
    <source>
        <dbReference type="ARBA" id="ARBA00022553"/>
    </source>
</evidence>
<evidence type="ECO:0000313" key="9">
    <source>
        <dbReference type="Proteomes" id="UP000094067"/>
    </source>
</evidence>
<dbReference type="RefSeq" id="WP_069153914.1">
    <property type="nucleotide sequence ID" value="NZ_MCGH01000003.1"/>
</dbReference>
<evidence type="ECO:0000259" key="7">
    <source>
        <dbReference type="PROSITE" id="PS50885"/>
    </source>
</evidence>
<proteinExistence type="predicted"/>
<feature type="region of interest" description="Disordered" evidence="5">
    <location>
        <begin position="586"/>
        <end position="610"/>
    </location>
</feature>
<evidence type="ECO:0000256" key="6">
    <source>
        <dbReference type="SAM" id="Phobius"/>
    </source>
</evidence>
<dbReference type="InterPro" id="IPR003594">
    <property type="entry name" value="HATPase_dom"/>
</dbReference>
<dbReference type="SUPFAM" id="SSF55874">
    <property type="entry name" value="ATPase domain of HSP90 chaperone/DNA topoisomerase II/histidine kinase"/>
    <property type="match status" value="1"/>
</dbReference>
<dbReference type="InterPro" id="IPR010559">
    <property type="entry name" value="Sig_transdc_His_kin_internal"/>
</dbReference>
<dbReference type="Gene3D" id="3.30.565.10">
    <property type="entry name" value="Histidine kinase-like ATPase, C-terminal domain"/>
    <property type="match status" value="1"/>
</dbReference>
<evidence type="ECO:0000256" key="3">
    <source>
        <dbReference type="ARBA" id="ARBA00022679"/>
    </source>
</evidence>
<sequence length="610" mass="69555">MAGRKKKRYSMRGKMITVNMGIMLGALLLCGSIFVFSVFFIISDYIHHDMDFFLTATADGMESGLSYLEKVIYALRDSETVMGYMEKSRNGRLTEEECRTLEAAFSRAVDISSPENLGNVQMPAALEISLADSRGDFVSTGYYAMPTSEKETGARVFREVFRAFEKESAESGAGYFYQEREDGLFLAFPLYDGLMDRAGTVLFKLNKEALEKRMEELTANYPGAFWVLCDRTGKSLDGGNQEAFWNTAGAERETFEEYRYEPFRMETGGRDYRAYRKLLPMDLQVFLGIPENHAMMLMYSSVRIYVLLIAVITGCGCLFLLVLIYRLTKPIEEITDKLQAVKEGNFETKLPAYDSREFNEISEVFNEMTAYVNNLIKEVYEKQISIKEMELKFLQTQMNPHFMFNVLNTLSLQAKMDGNEELFRMISTFSQLIQAKIYRSGEEKVTLGQELSYVEYYLYLQSYRFGERLSYEIAVSEEKLKEQYIPKLCIQLIVENAVVHGLEPKVDNGFVKVSVYRQEGCICIDTVDDGVGFGADGEVALPLEKREKDSAHNHVGLGNVHHMIQLMYGEAYGVTVFSSPGRGSTVRIRIPEDQGEPEKPEEEWQKKESG</sequence>
<evidence type="ECO:0000256" key="1">
    <source>
        <dbReference type="ARBA" id="ARBA00004370"/>
    </source>
</evidence>
<organism evidence="8 9">
    <name type="scientific">Eisenbergiella tayi</name>
    <dbReference type="NCBI Taxonomy" id="1432052"/>
    <lineage>
        <taxon>Bacteria</taxon>
        <taxon>Bacillati</taxon>
        <taxon>Bacillota</taxon>
        <taxon>Clostridia</taxon>
        <taxon>Lachnospirales</taxon>
        <taxon>Lachnospiraceae</taxon>
        <taxon>Eisenbergiella</taxon>
    </lineage>
</organism>
<name>A0A1E3A3V7_9FIRM</name>
<feature type="transmembrane region" description="Helical" evidence="6">
    <location>
        <begin position="304"/>
        <end position="325"/>
    </location>
</feature>
<feature type="compositionally biased region" description="Basic and acidic residues" evidence="5">
    <location>
        <begin position="589"/>
        <end position="610"/>
    </location>
</feature>
<dbReference type="GO" id="GO:0016020">
    <property type="term" value="C:membrane"/>
    <property type="evidence" value="ECO:0007669"/>
    <property type="project" value="UniProtKB-SubCell"/>
</dbReference>
<dbReference type="Pfam" id="PF00672">
    <property type="entry name" value="HAMP"/>
    <property type="match status" value="1"/>
</dbReference>
<dbReference type="Gene3D" id="6.10.340.10">
    <property type="match status" value="1"/>
</dbReference>
<keyword evidence="6" id="KW-0812">Transmembrane</keyword>